<dbReference type="InParanoid" id="D3B464"/>
<comment type="caution">
    <text evidence="1">The sequence shown here is derived from an EMBL/GenBank/DDBJ whole genome shotgun (WGS) entry which is preliminary data.</text>
</comment>
<dbReference type="RefSeq" id="XP_020436229.1">
    <property type="nucleotide sequence ID" value="XM_020574157.1"/>
</dbReference>
<dbReference type="Proteomes" id="UP000001396">
    <property type="component" value="Unassembled WGS sequence"/>
</dbReference>
<organism evidence="1 2">
    <name type="scientific">Heterostelium pallidum (strain ATCC 26659 / Pp 5 / PN500)</name>
    <name type="common">Cellular slime mold</name>
    <name type="synonym">Polysphondylium pallidum</name>
    <dbReference type="NCBI Taxonomy" id="670386"/>
    <lineage>
        <taxon>Eukaryota</taxon>
        <taxon>Amoebozoa</taxon>
        <taxon>Evosea</taxon>
        <taxon>Eumycetozoa</taxon>
        <taxon>Dictyostelia</taxon>
        <taxon>Acytosteliales</taxon>
        <taxon>Acytosteliaceae</taxon>
        <taxon>Heterostelium</taxon>
    </lineage>
</organism>
<keyword evidence="2" id="KW-1185">Reference proteome</keyword>
<name>D3B464_HETP5</name>
<proteinExistence type="predicted"/>
<dbReference type="EMBL" id="ADBJ01000010">
    <property type="protein sequence ID" value="EFA84112.1"/>
    <property type="molecule type" value="Genomic_DNA"/>
</dbReference>
<evidence type="ECO:0000313" key="1">
    <source>
        <dbReference type="EMBL" id="EFA84112.1"/>
    </source>
</evidence>
<gene>
    <name evidence="1" type="ORF">PPL_03185</name>
</gene>
<evidence type="ECO:0000313" key="2">
    <source>
        <dbReference type="Proteomes" id="UP000001396"/>
    </source>
</evidence>
<sequence length="382" mass="43866">MIMTGVYLKAENLPSLGLLCRSLKQYRNGLANMNILKQDSFTVPQYYLQFADNTDIELIRKNGIEISGNLYQVSSNPWSITSNLPNTLLEFEDYAVFNNQVSKPDNYIKDNDDFDEYQYSWDETIGSLPMLPFTVQQKIIEFCFRLKPDCLVSSSNTRVRSFGGDSGTVGILGWYSRHKLDLALVCWRFFNVVSQVVTRVFNVRNAAQHQPLNFFTHMTSKYCVIKRVTHCVSTNQSFAFKEHYIGYQNNSELAQQVYEDGVLACLELPVQVSSQKYTEILELDELLATTNYREESTRDLNIVYQRNYDGEFIDSNEQLSKNLQEDGNYQHFTTIIVSFRRNTLTSSSSSATLTLICISNFYKQLLGSDCNDFNLIESSINS</sequence>
<protein>
    <submittedName>
        <fullName evidence="1">Uncharacterized protein</fullName>
    </submittedName>
</protein>
<dbReference type="GeneID" id="31358708"/>
<dbReference type="AlphaFoldDB" id="D3B464"/>
<reference evidence="1 2" key="1">
    <citation type="journal article" date="2011" name="Genome Res.">
        <title>Phylogeny-wide analysis of social amoeba genomes highlights ancient origins for complex intercellular communication.</title>
        <authorList>
            <person name="Heidel A.J."/>
            <person name="Lawal H.M."/>
            <person name="Felder M."/>
            <person name="Schilde C."/>
            <person name="Helps N.R."/>
            <person name="Tunggal B."/>
            <person name="Rivero F."/>
            <person name="John U."/>
            <person name="Schleicher M."/>
            <person name="Eichinger L."/>
            <person name="Platzer M."/>
            <person name="Noegel A.A."/>
            <person name="Schaap P."/>
            <person name="Gloeckner G."/>
        </authorList>
    </citation>
    <scope>NUCLEOTIDE SEQUENCE [LARGE SCALE GENOMIC DNA]</scope>
    <source>
        <strain evidence="2">ATCC 26659 / Pp 5 / PN500</strain>
    </source>
</reference>
<accession>D3B464</accession>